<protein>
    <submittedName>
        <fullName evidence="4">Methylmalonate-semialdehyde dehydrogenase (Acylating)</fullName>
    </submittedName>
</protein>
<dbReference type="InterPro" id="IPR015590">
    <property type="entry name" value="Aldehyde_DH_dom"/>
</dbReference>
<dbReference type="Proteomes" id="UP001366166">
    <property type="component" value="Chromosome"/>
</dbReference>
<keyword evidence="5" id="KW-1185">Reference proteome</keyword>
<dbReference type="AlphaFoldDB" id="A0AAU9EIT6"/>
<dbReference type="CDD" id="cd07085">
    <property type="entry name" value="ALDH_F6_MMSDH"/>
    <property type="match status" value="1"/>
</dbReference>
<dbReference type="PANTHER" id="PTHR43866:SF4">
    <property type="entry name" value="MALONATE-SEMIALDEHYDE DEHYDROGENASE"/>
    <property type="match status" value="1"/>
</dbReference>
<dbReference type="GO" id="GO:0006574">
    <property type="term" value="P:L-valine catabolic process"/>
    <property type="evidence" value="ECO:0007669"/>
    <property type="project" value="TreeGrafter"/>
</dbReference>
<dbReference type="Gene3D" id="3.40.605.10">
    <property type="entry name" value="Aldehyde Dehydrogenase, Chain A, domain 1"/>
    <property type="match status" value="1"/>
</dbReference>
<name>A0AAU9EIT6_9BACT</name>
<reference evidence="5" key="1">
    <citation type="journal article" date="2023" name="Arch. Microbiol.">
        <title>Desulfoferula mesophilus gen. nov. sp. nov., a mesophilic sulfate-reducing bacterium isolated from a brackish lake sediment.</title>
        <authorList>
            <person name="Watanabe T."/>
            <person name="Yabe T."/>
            <person name="Tsuji J.M."/>
            <person name="Fukui M."/>
        </authorList>
    </citation>
    <scope>NUCLEOTIDE SEQUENCE [LARGE SCALE GENOMIC DNA]</scope>
    <source>
        <strain evidence="5">12FAK</strain>
    </source>
</reference>
<gene>
    <name evidence="4" type="ORF">FAK_02600</name>
</gene>
<evidence type="ECO:0000259" key="3">
    <source>
        <dbReference type="Pfam" id="PF00171"/>
    </source>
</evidence>
<sequence length="535" mass="58467">MSNENRERYFFTDKRVSADPVSGETPIKLRYHAGGQWKESATDKHMPCYNPSTGALIALAPQCTSAEVEEAVQAAVKAFPEWSTTPVSKRVQVLFKMKALLDEHLEELTVLLAKEMGKKYQEAMGDVLKVTEVVEFACGAPHLMKGEALMQVSGGYDTALYRDPVGVFAGIPPWNFPAMIPHGWMTPICVATGNCMVLKAASFVPQSALRIMELWQEAGIPDGVINVVTAGRDQAELLLRHPNIKGITFVGSTKVGLHIYSTAASHGKRVQALCEAKNHALVMRDCKLERTAGGIMNAFTGCAGQRCMALPVIVVENDIADQLVALLIKEASQINLGKAWLPETGMGPVVNESHRQFVTGWIDKAEQEGATIVLDGRDPQPPAGCENGFWVGPTIIDHVTEDMACGREEIFGPVLCVKRVEDFEEGITLMNNSPFGNGSVIYTQNGYFARQFAQRTQAGMVGVNVGIPVPLGIFGFTGHKQSFFGDLHVMGRDGFNFFTESKCVTQTWFPESEEEMASCKVDTWDGTITSLPKEK</sequence>
<dbReference type="EMBL" id="AP028679">
    <property type="protein sequence ID" value="BEQ13194.1"/>
    <property type="molecule type" value="Genomic_DNA"/>
</dbReference>
<dbReference type="InterPro" id="IPR010061">
    <property type="entry name" value="MeMal-semiAld_DH"/>
</dbReference>
<dbReference type="GO" id="GO:0004491">
    <property type="term" value="F:methylmalonate-semialdehyde dehydrogenase (acylating, NAD) activity"/>
    <property type="evidence" value="ECO:0007669"/>
    <property type="project" value="InterPro"/>
</dbReference>
<dbReference type="Gene3D" id="3.40.309.10">
    <property type="entry name" value="Aldehyde Dehydrogenase, Chain A, domain 2"/>
    <property type="match status" value="1"/>
</dbReference>
<dbReference type="InterPro" id="IPR016162">
    <property type="entry name" value="Ald_DH_N"/>
</dbReference>
<proteinExistence type="inferred from homology"/>
<evidence type="ECO:0000256" key="1">
    <source>
        <dbReference type="ARBA" id="ARBA00009986"/>
    </source>
</evidence>
<dbReference type="InterPro" id="IPR016161">
    <property type="entry name" value="Ald_DH/histidinol_DH"/>
</dbReference>
<dbReference type="GO" id="GO:0006210">
    <property type="term" value="P:thymine catabolic process"/>
    <property type="evidence" value="ECO:0007669"/>
    <property type="project" value="TreeGrafter"/>
</dbReference>
<dbReference type="FunFam" id="3.40.309.10:FF:000002">
    <property type="entry name" value="Methylmalonate-semialdehyde dehydrogenase (Acylating)"/>
    <property type="match status" value="1"/>
</dbReference>
<organism evidence="4 5">
    <name type="scientific">Desulfoferula mesophila</name>
    <dbReference type="NCBI Taxonomy" id="3058419"/>
    <lineage>
        <taxon>Bacteria</taxon>
        <taxon>Pseudomonadati</taxon>
        <taxon>Thermodesulfobacteriota</taxon>
        <taxon>Desulfarculia</taxon>
        <taxon>Desulfarculales</taxon>
        <taxon>Desulfarculaceae</taxon>
        <taxon>Desulfoferula</taxon>
    </lineage>
</organism>
<evidence type="ECO:0000256" key="2">
    <source>
        <dbReference type="ARBA" id="ARBA00023002"/>
    </source>
</evidence>
<evidence type="ECO:0000313" key="4">
    <source>
        <dbReference type="EMBL" id="BEQ13194.1"/>
    </source>
</evidence>
<dbReference type="InterPro" id="IPR016163">
    <property type="entry name" value="Ald_DH_C"/>
</dbReference>
<accession>A0AAU9EIT6</accession>
<dbReference type="RefSeq" id="WP_350341531.1">
    <property type="nucleotide sequence ID" value="NZ_AP028679.1"/>
</dbReference>
<comment type="similarity">
    <text evidence="1">Belongs to the aldehyde dehydrogenase family.</text>
</comment>
<evidence type="ECO:0000313" key="5">
    <source>
        <dbReference type="Proteomes" id="UP001366166"/>
    </source>
</evidence>
<dbReference type="PANTHER" id="PTHR43866">
    <property type="entry name" value="MALONATE-SEMIALDEHYDE DEHYDROGENASE"/>
    <property type="match status" value="1"/>
</dbReference>
<dbReference type="KEGG" id="dmp:FAK_02600"/>
<dbReference type="Pfam" id="PF00171">
    <property type="entry name" value="Aldedh"/>
    <property type="match status" value="1"/>
</dbReference>
<dbReference type="NCBIfam" id="TIGR01722">
    <property type="entry name" value="MMSDH"/>
    <property type="match status" value="1"/>
</dbReference>
<feature type="domain" description="Aldehyde dehydrogenase" evidence="3">
    <location>
        <begin position="37"/>
        <end position="504"/>
    </location>
</feature>
<dbReference type="FunFam" id="3.40.605.10:FF:000007">
    <property type="entry name" value="NAD/NADP-dependent betaine aldehyde dehydrogenase"/>
    <property type="match status" value="1"/>
</dbReference>
<dbReference type="SUPFAM" id="SSF53720">
    <property type="entry name" value="ALDH-like"/>
    <property type="match status" value="1"/>
</dbReference>
<keyword evidence="2" id="KW-0560">Oxidoreductase</keyword>